<name>A0A5C6BUX9_9BACT</name>
<evidence type="ECO:0000256" key="1">
    <source>
        <dbReference type="ARBA" id="ARBA00006865"/>
    </source>
</evidence>
<gene>
    <name evidence="4" type="primary">cgkA</name>
    <name evidence="4" type="ORF">Poly21_28590</name>
</gene>
<dbReference type="GO" id="GO:0005975">
    <property type="term" value="P:carbohydrate metabolic process"/>
    <property type="evidence" value="ECO:0007669"/>
    <property type="project" value="InterPro"/>
</dbReference>
<reference evidence="4 5" key="1">
    <citation type="journal article" date="2020" name="Antonie Van Leeuwenhoek">
        <title>Rhodopirellula heiligendammensis sp. nov., Rhodopirellula pilleata sp. nov., and Rhodopirellula solitaria sp. nov. isolated from natural or artificial marine surfaces in Northern Germany and California, USA, and emended description of the genus Rhodopirellula.</title>
        <authorList>
            <person name="Kallscheuer N."/>
            <person name="Wiegand S."/>
            <person name="Jogler M."/>
            <person name="Boedeker C."/>
            <person name="Peeters S.H."/>
            <person name="Rast P."/>
            <person name="Heuer A."/>
            <person name="Jetten M.S.M."/>
            <person name="Rohde M."/>
            <person name="Jogler C."/>
        </authorList>
    </citation>
    <scope>NUCLEOTIDE SEQUENCE [LARGE SCALE GENOMIC DNA]</scope>
    <source>
        <strain evidence="4 5">Poly21</strain>
    </source>
</reference>
<evidence type="ECO:0000313" key="4">
    <source>
        <dbReference type="EMBL" id="TWU15662.1"/>
    </source>
</evidence>
<dbReference type="EC" id="3.2.1.83" evidence="4"/>
<dbReference type="InterPro" id="IPR050546">
    <property type="entry name" value="Glycosyl_Hydrlase_16"/>
</dbReference>
<dbReference type="PROSITE" id="PS51762">
    <property type="entry name" value="GH16_2"/>
    <property type="match status" value="1"/>
</dbReference>
<comment type="caution">
    <text evidence="4">The sequence shown here is derived from an EMBL/GenBank/DDBJ whole genome shotgun (WGS) entry which is preliminary data.</text>
</comment>
<feature type="signal peptide" evidence="2">
    <location>
        <begin position="1"/>
        <end position="25"/>
    </location>
</feature>
<dbReference type="PANTHER" id="PTHR10963:SF55">
    <property type="entry name" value="GLYCOSIDE HYDROLASE FAMILY 16 PROTEIN"/>
    <property type="match status" value="1"/>
</dbReference>
<evidence type="ECO:0000256" key="2">
    <source>
        <dbReference type="SAM" id="SignalP"/>
    </source>
</evidence>
<dbReference type="Gene3D" id="2.60.120.200">
    <property type="match status" value="1"/>
</dbReference>
<dbReference type="SUPFAM" id="SSF49899">
    <property type="entry name" value="Concanavalin A-like lectins/glucanases"/>
    <property type="match status" value="1"/>
</dbReference>
<comment type="similarity">
    <text evidence="1">Belongs to the glycosyl hydrolase 16 family.</text>
</comment>
<evidence type="ECO:0000259" key="3">
    <source>
        <dbReference type="PROSITE" id="PS51762"/>
    </source>
</evidence>
<dbReference type="Pfam" id="PF00722">
    <property type="entry name" value="Glyco_hydro_16"/>
    <property type="match status" value="1"/>
</dbReference>
<keyword evidence="2" id="KW-0732">Signal</keyword>
<dbReference type="Proteomes" id="UP000319908">
    <property type="component" value="Unassembled WGS sequence"/>
</dbReference>
<keyword evidence="5" id="KW-1185">Reference proteome</keyword>
<organism evidence="4 5">
    <name type="scientific">Allorhodopirellula heiligendammensis</name>
    <dbReference type="NCBI Taxonomy" id="2714739"/>
    <lineage>
        <taxon>Bacteria</taxon>
        <taxon>Pseudomonadati</taxon>
        <taxon>Planctomycetota</taxon>
        <taxon>Planctomycetia</taxon>
        <taxon>Pirellulales</taxon>
        <taxon>Pirellulaceae</taxon>
        <taxon>Allorhodopirellula</taxon>
    </lineage>
</organism>
<dbReference type="AlphaFoldDB" id="A0A5C6BUX9"/>
<evidence type="ECO:0000313" key="5">
    <source>
        <dbReference type="Proteomes" id="UP000319908"/>
    </source>
</evidence>
<dbReference type="PANTHER" id="PTHR10963">
    <property type="entry name" value="GLYCOSYL HYDROLASE-RELATED"/>
    <property type="match status" value="1"/>
</dbReference>
<dbReference type="EMBL" id="SJPU01000002">
    <property type="protein sequence ID" value="TWU15662.1"/>
    <property type="molecule type" value="Genomic_DNA"/>
</dbReference>
<sequence>MRHRFILSAVIAISLATCYPTLVFAQTSKNSIPLSSKSTDQWRIRWDRSDDFNDDEVDWLKWNQSPENFGAWVWDNDANVAVSDGHVQIAMRRLPAPIVKGGRPPTPYTSGMLKSHVTGTYGYYEARIQGAPLFPGVCPSFWLYSKIDDTIVPKDETRYSEVDIVELTQRGDRLEGNERIADCNLHAIVSNGKPGMLRREWHRPNDERFKAEQANEVRLPFDPRSDFHTYGCEITPKTITWFIDGTAIGQKQNRYWHREMHVALSLGLRPPYSTYTAKGFVPAEVKVTEEFPTTMLVDYVRVWDRLK</sequence>
<keyword evidence="4" id="KW-0326">Glycosidase</keyword>
<dbReference type="InterPro" id="IPR000757">
    <property type="entry name" value="Beta-glucanase-like"/>
</dbReference>
<feature type="chain" id="PRO_5022769706" evidence="2">
    <location>
        <begin position="26"/>
        <end position="307"/>
    </location>
</feature>
<dbReference type="GO" id="GO:0033918">
    <property type="term" value="F:kappa-carrageenase activity"/>
    <property type="evidence" value="ECO:0007669"/>
    <property type="project" value="UniProtKB-EC"/>
</dbReference>
<proteinExistence type="inferred from homology"/>
<dbReference type="InterPro" id="IPR013320">
    <property type="entry name" value="ConA-like_dom_sf"/>
</dbReference>
<accession>A0A5C6BUX9</accession>
<dbReference type="RefSeq" id="WP_302118841.1">
    <property type="nucleotide sequence ID" value="NZ_SJPU01000002.1"/>
</dbReference>
<keyword evidence="4" id="KW-0378">Hydrolase</keyword>
<feature type="domain" description="GH16" evidence="3">
    <location>
        <begin position="27"/>
        <end position="307"/>
    </location>
</feature>
<protein>
    <submittedName>
        <fullName evidence="4">Kappa-carrageenase</fullName>
        <ecNumber evidence="4">3.2.1.83</ecNumber>
    </submittedName>
</protein>